<evidence type="ECO:0000256" key="5">
    <source>
        <dbReference type="ARBA" id="ARBA00023172"/>
    </source>
</evidence>
<name>W1PCH4_AMBTC</name>
<dbReference type="HAMAP" id="MF_03100">
    <property type="entry name" value="Endonuc_su_Slx1"/>
    <property type="match status" value="1"/>
</dbReference>
<keyword evidence="6 8" id="KW-0234">DNA repair</keyword>
<dbReference type="GO" id="GO:0000724">
    <property type="term" value="P:double-strand break repair via homologous recombination"/>
    <property type="evidence" value="ECO:0000318"/>
    <property type="project" value="GO_Central"/>
</dbReference>
<dbReference type="InterPro" id="IPR027520">
    <property type="entry name" value="Slx1"/>
</dbReference>
<dbReference type="EMBL" id="KI394011">
    <property type="protein sequence ID" value="ERN05409.1"/>
    <property type="molecule type" value="Genomic_DNA"/>
</dbReference>
<dbReference type="FunFam" id="3.40.1440.10:FF:000005">
    <property type="entry name" value="Structure-specific endonuclease subunit SLX1 homolog"/>
    <property type="match status" value="1"/>
</dbReference>
<comment type="cofactor">
    <cofactor evidence="8">
        <name>a divalent metal cation</name>
        <dbReference type="ChEBI" id="CHEBI:60240"/>
    </cofactor>
</comment>
<comment type="caution">
    <text evidence="8">Lacks conserved residue(s) required for the propagation of feature annotation.</text>
</comment>
<dbReference type="CDD" id="cd10455">
    <property type="entry name" value="GIY-YIG_SLX1"/>
    <property type="match status" value="1"/>
</dbReference>
<dbReference type="GO" id="GO:0017108">
    <property type="term" value="F:5'-flap endonuclease activity"/>
    <property type="evidence" value="ECO:0000318"/>
    <property type="project" value="GO_Central"/>
</dbReference>
<dbReference type="GO" id="GO:0033557">
    <property type="term" value="C:Slx1-Slx4 complex"/>
    <property type="evidence" value="ECO:0000318"/>
    <property type="project" value="GO_Central"/>
</dbReference>
<dbReference type="Gramene" id="ERN05409">
    <property type="protein sequence ID" value="ERN05409"/>
    <property type="gene ID" value="AMTR_s00007p00225130"/>
</dbReference>
<evidence type="ECO:0000313" key="12">
    <source>
        <dbReference type="Proteomes" id="UP000017836"/>
    </source>
</evidence>
<dbReference type="OrthoDB" id="24645at2759"/>
<keyword evidence="3 8" id="KW-0227">DNA damage</keyword>
<dbReference type="AlphaFoldDB" id="W1PCH4"/>
<reference evidence="12" key="1">
    <citation type="journal article" date="2013" name="Science">
        <title>The Amborella genome and the evolution of flowering plants.</title>
        <authorList>
            <consortium name="Amborella Genome Project"/>
        </authorList>
    </citation>
    <scope>NUCLEOTIDE SEQUENCE [LARGE SCALE GENOMIC DNA]</scope>
</reference>
<dbReference type="InterPro" id="IPR000305">
    <property type="entry name" value="GIY-YIG_endonuc"/>
</dbReference>
<keyword evidence="5 8" id="KW-0233">DNA recombination</keyword>
<dbReference type="STRING" id="13333.W1PCH4"/>
<protein>
    <recommendedName>
        <fullName evidence="8">Structure-specific endonuclease subunit SLX1 homolog</fullName>
        <ecNumber evidence="8">3.1.-.-</ecNumber>
    </recommendedName>
</protein>
<dbReference type="eggNOG" id="KOG3005">
    <property type="taxonomic scope" value="Eukaryota"/>
</dbReference>
<evidence type="ECO:0000256" key="4">
    <source>
        <dbReference type="ARBA" id="ARBA00022801"/>
    </source>
</evidence>
<organism evidence="11 12">
    <name type="scientific">Amborella trichopoda</name>
    <dbReference type="NCBI Taxonomy" id="13333"/>
    <lineage>
        <taxon>Eukaryota</taxon>
        <taxon>Viridiplantae</taxon>
        <taxon>Streptophyta</taxon>
        <taxon>Embryophyta</taxon>
        <taxon>Tracheophyta</taxon>
        <taxon>Spermatophyta</taxon>
        <taxon>Magnoliopsida</taxon>
        <taxon>Amborellales</taxon>
        <taxon>Amborellaceae</taxon>
        <taxon>Amborella</taxon>
    </lineage>
</organism>
<dbReference type="Pfam" id="PF01541">
    <property type="entry name" value="GIY-YIG"/>
    <property type="match status" value="1"/>
</dbReference>
<dbReference type="HOGENOM" id="CLU_031927_0_0_1"/>
<dbReference type="InterPro" id="IPR050381">
    <property type="entry name" value="SLX1_endonuclease"/>
</dbReference>
<keyword evidence="2 8" id="KW-0255">Endonuclease</keyword>
<evidence type="ECO:0000256" key="1">
    <source>
        <dbReference type="ARBA" id="ARBA00022722"/>
    </source>
</evidence>
<gene>
    <name evidence="11" type="ORF">AMTR_s00007p00225130</name>
</gene>
<keyword evidence="4 8" id="KW-0378">Hydrolase</keyword>
<evidence type="ECO:0000256" key="2">
    <source>
        <dbReference type="ARBA" id="ARBA00022759"/>
    </source>
</evidence>
<accession>W1PCH4</accession>
<comment type="function">
    <text evidence="8">Catalytic subunit of a heterodimeric structure-specific endonuclease that resolves DNA secondary structures generated during DNA repair and recombination. Has endonuclease activity towards branched DNA substrates, introducing single-strand cuts in duplex DNA close to junctions with ss-DNA.</text>
</comment>
<evidence type="ECO:0000256" key="8">
    <source>
        <dbReference type="HAMAP-Rule" id="MF_03100"/>
    </source>
</evidence>
<keyword evidence="7 8" id="KW-0539">Nucleus</keyword>
<evidence type="ECO:0000256" key="3">
    <source>
        <dbReference type="ARBA" id="ARBA00022763"/>
    </source>
</evidence>
<dbReference type="KEGG" id="atr:18433588"/>
<feature type="region of interest" description="Disordered" evidence="9">
    <location>
        <begin position="282"/>
        <end position="321"/>
    </location>
</feature>
<dbReference type="GO" id="GO:0008821">
    <property type="term" value="F:crossover junction DNA endonuclease activity"/>
    <property type="evidence" value="ECO:0000318"/>
    <property type="project" value="GO_Central"/>
</dbReference>
<sequence>MRKKNKGRVSETPISGPPETLIQEKHGFFACYLLCSLSPRHKGHTYIGFTINPRRRIRQHNGEIGCGAWRTKRKRPWEMVLCIYGFPSNVSALQFEWAWQHPTESLAVIGAAASLKTLSGVAGKVKLAYTMLTLPAWHSLNLTVNFFSTKYLSYSAGHPTLPEQMNVLVRSMDELPCYLEGWVLDDDNDDDEGSHGHGHVHIHYDASDLDNNKHSINDLLVGNKRKKNHKGTLKDVHPRCEDGVHYDGIQDHCDGQFGINDTPIQGGDVIKTLRGTLSDDDAHCDDGVQNGSHEDDDAHCDDGVQNGSHEDDDDNFYDSHHNDPFRINKTPIWGGNVIRNFRGALKDNDHGVHGGGTYGMGNSPEAALKKASGRNKGGELKHLMDLSPFRRTSQLEMGETIDLVDLSPLGNMPLRNACGRNEECELKQLDFLSPLSHKTSPLEMGATINLTPLSCTISSCTKQSSRIAGSLHPEIIDLTDSPLIIQL</sequence>
<dbReference type="PANTHER" id="PTHR20208:SF10">
    <property type="entry name" value="STRUCTURE-SPECIFIC ENDONUCLEASE SUBUNIT SLX1"/>
    <property type="match status" value="1"/>
</dbReference>
<comment type="similarity">
    <text evidence="8">Belongs to the SLX1 family.</text>
</comment>
<dbReference type="PANTHER" id="PTHR20208">
    <property type="entry name" value="STRUCTURE-SPECIFIC ENDONUCLEASE SUBUNIT SLX1"/>
    <property type="match status" value="1"/>
</dbReference>
<evidence type="ECO:0000256" key="6">
    <source>
        <dbReference type="ARBA" id="ARBA00023204"/>
    </source>
</evidence>
<evidence type="ECO:0000259" key="10">
    <source>
        <dbReference type="PROSITE" id="PS50164"/>
    </source>
</evidence>
<proteinExistence type="inferred from homology"/>
<keyword evidence="12" id="KW-1185">Reference proteome</keyword>
<comment type="subunit">
    <text evidence="8">Forms a heterodimer with a member of the SLX4 family.</text>
</comment>
<evidence type="ECO:0000256" key="7">
    <source>
        <dbReference type="ARBA" id="ARBA00023242"/>
    </source>
</evidence>
<dbReference type="Gene3D" id="3.40.1440.10">
    <property type="entry name" value="GIY-YIG endonuclease"/>
    <property type="match status" value="1"/>
</dbReference>
<dbReference type="InterPro" id="IPR035901">
    <property type="entry name" value="GIY-YIG_endonuc_sf"/>
</dbReference>
<feature type="domain" description="GIY-YIG" evidence="10">
    <location>
        <begin position="27"/>
        <end position="109"/>
    </location>
</feature>
<evidence type="ECO:0000256" key="9">
    <source>
        <dbReference type="SAM" id="MobiDB-lite"/>
    </source>
</evidence>
<evidence type="ECO:0000313" key="11">
    <source>
        <dbReference type="EMBL" id="ERN05409.1"/>
    </source>
</evidence>
<comment type="subcellular location">
    <subcellularLocation>
        <location evidence="8">Nucleus</location>
    </subcellularLocation>
</comment>
<keyword evidence="1 8" id="KW-0540">Nuclease</keyword>
<dbReference type="EC" id="3.1.-.-" evidence="8"/>
<dbReference type="Proteomes" id="UP000017836">
    <property type="component" value="Unassembled WGS sequence"/>
</dbReference>
<dbReference type="PROSITE" id="PS50164">
    <property type="entry name" value="GIY_YIG"/>
    <property type="match status" value="1"/>
</dbReference>